<dbReference type="Gene3D" id="2.60.120.10">
    <property type="entry name" value="Jelly Rolls"/>
    <property type="match status" value="1"/>
</dbReference>
<dbReference type="PANTHER" id="PTHR36440">
    <property type="entry name" value="PUTATIVE (AFU_ORTHOLOGUE AFUA_8G07350)-RELATED"/>
    <property type="match status" value="1"/>
</dbReference>
<keyword evidence="3" id="KW-1185">Reference proteome</keyword>
<dbReference type="Proteomes" id="UP000233781">
    <property type="component" value="Unassembled WGS sequence"/>
</dbReference>
<dbReference type="PANTHER" id="PTHR36440:SF1">
    <property type="entry name" value="PUTATIVE (AFU_ORTHOLOGUE AFUA_8G07350)-RELATED"/>
    <property type="match status" value="1"/>
</dbReference>
<dbReference type="InterPro" id="IPR013096">
    <property type="entry name" value="Cupin_2"/>
</dbReference>
<reference evidence="2 3" key="1">
    <citation type="submission" date="2017-12" db="EMBL/GenBank/DDBJ databases">
        <title>Sequencing the genomes of 1000 Actinobacteria strains.</title>
        <authorList>
            <person name="Klenk H.-P."/>
        </authorList>
    </citation>
    <scope>NUCLEOTIDE SEQUENCE [LARGE SCALE GENOMIC DNA]</scope>
    <source>
        <strain evidence="2 3">DSM 12806</strain>
    </source>
</reference>
<dbReference type="SUPFAM" id="SSF51182">
    <property type="entry name" value="RmlC-like cupins"/>
    <property type="match status" value="1"/>
</dbReference>
<name>A0A2N3YIB6_9MICO</name>
<dbReference type="EMBL" id="PJNE01000001">
    <property type="protein sequence ID" value="PKW26580.1"/>
    <property type="molecule type" value="Genomic_DNA"/>
</dbReference>
<dbReference type="InterPro" id="IPR014710">
    <property type="entry name" value="RmlC-like_jellyroll"/>
</dbReference>
<comment type="caution">
    <text evidence="2">The sequence shown here is derived from an EMBL/GenBank/DDBJ whole genome shotgun (WGS) entry which is preliminary data.</text>
</comment>
<dbReference type="Pfam" id="PF07883">
    <property type="entry name" value="Cupin_2"/>
    <property type="match status" value="1"/>
</dbReference>
<keyword evidence="2" id="KW-0223">Dioxygenase</keyword>
<sequence length="134" mass="14181">MTGSFITAGDISRDTLPWGELGWVVTPTTAPGCGLTVLDVTITPGQGHAFHRHPEQEEVITVVSGAIEQWVEQERTILHAGESVHVPKDTVHASFVAADADGPARLSVVLTPSVGDSGYAADEVADQEPWASLR</sequence>
<dbReference type="AlphaFoldDB" id="A0A2N3YIB6"/>
<dbReference type="OrthoDB" id="9791637at2"/>
<dbReference type="InterPro" id="IPR053146">
    <property type="entry name" value="QDO-like"/>
</dbReference>
<evidence type="ECO:0000313" key="3">
    <source>
        <dbReference type="Proteomes" id="UP000233781"/>
    </source>
</evidence>
<feature type="domain" description="Cupin type-2" evidence="1">
    <location>
        <begin position="40"/>
        <end position="108"/>
    </location>
</feature>
<evidence type="ECO:0000313" key="2">
    <source>
        <dbReference type="EMBL" id="PKW26580.1"/>
    </source>
</evidence>
<protein>
    <submittedName>
        <fullName evidence="2">Quercetin dioxygenase-like cupin family protein</fullName>
    </submittedName>
</protein>
<keyword evidence="2" id="KW-0560">Oxidoreductase</keyword>
<evidence type="ECO:0000259" key="1">
    <source>
        <dbReference type="Pfam" id="PF07883"/>
    </source>
</evidence>
<gene>
    <name evidence="2" type="ORF">ATL31_1394</name>
</gene>
<dbReference type="InterPro" id="IPR011051">
    <property type="entry name" value="RmlC_Cupin_sf"/>
</dbReference>
<organism evidence="2 3">
    <name type="scientific">Phycicoccus duodecadis</name>
    <dbReference type="NCBI Taxonomy" id="173053"/>
    <lineage>
        <taxon>Bacteria</taxon>
        <taxon>Bacillati</taxon>
        <taxon>Actinomycetota</taxon>
        <taxon>Actinomycetes</taxon>
        <taxon>Micrococcales</taxon>
        <taxon>Intrasporangiaceae</taxon>
        <taxon>Phycicoccus</taxon>
    </lineage>
</organism>
<proteinExistence type="predicted"/>
<dbReference type="GO" id="GO:0051213">
    <property type="term" value="F:dioxygenase activity"/>
    <property type="evidence" value="ECO:0007669"/>
    <property type="project" value="UniProtKB-KW"/>
</dbReference>
<accession>A0A2N3YIB6</accession>
<dbReference type="RefSeq" id="WP_101395122.1">
    <property type="nucleotide sequence ID" value="NZ_PJNE01000001.1"/>
</dbReference>